<dbReference type="RefSeq" id="WP_168095988.1">
    <property type="nucleotide sequence ID" value="NZ_JAATER010000533.1"/>
</dbReference>
<proteinExistence type="predicted"/>
<dbReference type="PANTHER" id="PTHR42834:SF1">
    <property type="entry name" value="ENDONUCLEASE_EXONUCLEASE_PHOSPHATASE FAMILY PROTEIN (AFU_ORTHOLOGUE AFUA_3G09210)"/>
    <property type="match status" value="1"/>
</dbReference>
<dbReference type="Gene3D" id="3.60.10.10">
    <property type="entry name" value="Endonuclease/exonuclease/phosphatase"/>
    <property type="match status" value="1"/>
</dbReference>
<evidence type="ECO:0000259" key="1">
    <source>
        <dbReference type="Pfam" id="PF03372"/>
    </source>
</evidence>
<protein>
    <submittedName>
        <fullName evidence="2">Endonuclease/exonuclease/phosphatase family protein</fullName>
    </submittedName>
</protein>
<keyword evidence="3" id="KW-1185">Reference proteome</keyword>
<evidence type="ECO:0000313" key="2">
    <source>
        <dbReference type="EMBL" id="MCQ8772890.1"/>
    </source>
</evidence>
<keyword evidence="2" id="KW-0255">Endonuclease</keyword>
<evidence type="ECO:0000313" key="3">
    <source>
        <dbReference type="Proteomes" id="UP001142374"/>
    </source>
</evidence>
<dbReference type="InterPro" id="IPR036691">
    <property type="entry name" value="Endo/exonu/phosph_ase_sf"/>
</dbReference>
<dbReference type="EMBL" id="JANIID010000025">
    <property type="protein sequence ID" value="MCQ8772890.1"/>
    <property type="molecule type" value="Genomic_DNA"/>
</dbReference>
<dbReference type="SUPFAM" id="SSF56219">
    <property type="entry name" value="DNase I-like"/>
    <property type="match status" value="1"/>
</dbReference>
<gene>
    <name evidence="2" type="ORF">NQU55_24415</name>
</gene>
<sequence length="364" mass="40201">MSVRIATFNAENLFRRPAAFGIENDTKRKDVLDAFRKLVGILDHVEYTDLDKADIVAILQAHGAGSEDKKTTKTIVLNEPRGGAKLLKTESGKLQVKAKGRLDWVGWAELARDDLTWAATKSVAKVIAAVDADVLLVVEIEDRITLDRFNTQVLQGELGARPYRYNLLIDGNDSRGIDVGILSRRPVVSLRSHFSDTKDSRVVFSRDCPEFEVDLGRGEPLWLLGNHFKSKIGGGFDQRLRQAERVAALYRAALERSARVVVAGDLNDGFESPPLSLLLATGLRDAMTHPSYRGGIGTHVHDGRLTDKFDYLMFSPELWDTVHSVGLERRGIFPALPGVTPFEGVKDKSTQASDHAALFADLDL</sequence>
<dbReference type="Proteomes" id="UP001142374">
    <property type="component" value="Unassembled WGS sequence"/>
</dbReference>
<dbReference type="PANTHER" id="PTHR42834">
    <property type="entry name" value="ENDONUCLEASE/EXONUCLEASE/PHOSPHATASE FAMILY PROTEIN (AFU_ORTHOLOGUE AFUA_3G09210)"/>
    <property type="match status" value="1"/>
</dbReference>
<dbReference type="Pfam" id="PF03372">
    <property type="entry name" value="Exo_endo_phos"/>
    <property type="match status" value="1"/>
</dbReference>
<keyword evidence="2" id="KW-0540">Nuclease</keyword>
<dbReference type="AlphaFoldDB" id="A0A9X2RR37"/>
<reference evidence="2" key="1">
    <citation type="submission" date="2022-06" db="EMBL/GenBank/DDBJ databases">
        <title>WGS of actinobacteria.</title>
        <authorList>
            <person name="Thawai C."/>
        </authorList>
    </citation>
    <scope>NUCLEOTIDE SEQUENCE</scope>
    <source>
        <strain evidence="2">AA8</strain>
    </source>
</reference>
<feature type="domain" description="Endonuclease/exonuclease/phosphatase" evidence="1">
    <location>
        <begin position="121"/>
        <end position="355"/>
    </location>
</feature>
<dbReference type="InterPro" id="IPR005135">
    <property type="entry name" value="Endo/exonuclease/phosphatase"/>
</dbReference>
<name>A0A9X2RR37_9ACTN</name>
<accession>A0A9X2RR37</accession>
<organism evidence="2 3">
    <name type="scientific">Streptomyces telluris</name>
    <dbReference type="NCBI Taxonomy" id="2720021"/>
    <lineage>
        <taxon>Bacteria</taxon>
        <taxon>Bacillati</taxon>
        <taxon>Actinomycetota</taxon>
        <taxon>Actinomycetes</taxon>
        <taxon>Kitasatosporales</taxon>
        <taxon>Streptomycetaceae</taxon>
        <taxon>Streptomyces</taxon>
    </lineage>
</organism>
<keyword evidence="2" id="KW-0378">Hydrolase</keyword>
<comment type="caution">
    <text evidence="2">The sequence shown here is derived from an EMBL/GenBank/DDBJ whole genome shotgun (WGS) entry which is preliminary data.</text>
</comment>
<dbReference type="GO" id="GO:0004519">
    <property type="term" value="F:endonuclease activity"/>
    <property type="evidence" value="ECO:0007669"/>
    <property type="project" value="UniProtKB-KW"/>
</dbReference>